<sequence>METPKSCSSSRQVEFGMGTDPCGLAGQTQEHAKDHPKIKAILIGINDYHTPDEKITRQGIRYPDLRGCVEDVNQVESLLKDLFGTGALEIHRLTSDTATNRGGTPLEESTVEEDKTLPTYANIVDAFKRVTEQAKAKDIVYIHYSGHGAQVASVYGSLKDNNLDEVIVPADILSTGLYLRDVEIAALLDDMVKRELVVTLVLDCCHSGSANRGIEGGAARGIPLRDQVILDRDIIPKEVSKRQTDVWKNHLKLKSSQRGISVKSHWLLEACGYSFLAACSQNESAMEAPLNDGKTQGLLTYNLVATIKNNRSKFKTLTYEQICSLVSIEVKKRNRDQTVVLAGETNRFFLSSDCRETFETARMIRVIGVQVEGAEHEKPAANAELQLATNRSDQTASREPTANKESATHENPTANEGPATDKEHIISMDAGTAKGIREGIEIDVWPSSSIKYESSERIALLEVVYVEGFTLKAKVKEWYKIRQDEQRIEPGFLGRLHNLPQRMVYICPLEEATVGRAEDPTSKLKEELIAKNVPLAEYPKEAFFQVRIHEGQYQIVGNATKRLRSTVSPIPTGAHDAIAKMVRRIIHLTEYYDFLELQNPRTLEAANGADEGCISAHAKECQYNFPGPAKSYLKSGQVPPGSGESCQTSPREKKIVLHIANNSDETRYITVMDLASDWSIEQIFPRGTGPQSFNMEPLSSKQSRRIPMTLTLPDNPSPGEIIDTIKIIATTEGSNYQLFQLPSLQEVDDGKRSGLRKLRPDPIQTFSLETKDLIIRVGDRQEYLGTWAIDIEGNSELLGILDKGKTLQDRGTLGGENVLSTPAN</sequence>
<feature type="compositionally biased region" description="Polar residues" evidence="2">
    <location>
        <begin position="387"/>
        <end position="414"/>
    </location>
</feature>
<dbReference type="GO" id="GO:0005737">
    <property type="term" value="C:cytoplasm"/>
    <property type="evidence" value="ECO:0007669"/>
    <property type="project" value="TreeGrafter"/>
</dbReference>
<evidence type="ECO:0000259" key="3">
    <source>
        <dbReference type="Pfam" id="PF00656"/>
    </source>
</evidence>
<feature type="region of interest" description="Disordered" evidence="2">
    <location>
        <begin position="378"/>
        <end position="424"/>
    </location>
</feature>
<dbReference type="InterPro" id="IPR011600">
    <property type="entry name" value="Pept_C14_caspase"/>
</dbReference>
<dbReference type="GO" id="GO:0006508">
    <property type="term" value="P:proteolysis"/>
    <property type="evidence" value="ECO:0007669"/>
    <property type="project" value="InterPro"/>
</dbReference>
<comment type="similarity">
    <text evidence="1">Belongs to the peptidase C14B family.</text>
</comment>
<dbReference type="Gene3D" id="3.40.50.1460">
    <property type="match status" value="1"/>
</dbReference>
<evidence type="ECO:0000313" key="5">
    <source>
        <dbReference type="Proteomes" id="UP001370758"/>
    </source>
</evidence>
<protein>
    <recommendedName>
        <fullName evidence="3">Peptidase C14 caspase domain-containing protein</fullName>
    </recommendedName>
</protein>
<accession>A0AAV9WLV3</accession>
<gene>
    <name evidence="4" type="ORF">TWF481_000117</name>
</gene>
<proteinExistence type="inferred from homology"/>
<dbReference type="Proteomes" id="UP001370758">
    <property type="component" value="Unassembled WGS sequence"/>
</dbReference>
<organism evidence="4 5">
    <name type="scientific">Arthrobotrys musiformis</name>
    <dbReference type="NCBI Taxonomy" id="47236"/>
    <lineage>
        <taxon>Eukaryota</taxon>
        <taxon>Fungi</taxon>
        <taxon>Dikarya</taxon>
        <taxon>Ascomycota</taxon>
        <taxon>Pezizomycotina</taxon>
        <taxon>Orbiliomycetes</taxon>
        <taxon>Orbiliales</taxon>
        <taxon>Orbiliaceae</taxon>
        <taxon>Arthrobotrys</taxon>
    </lineage>
</organism>
<dbReference type="GO" id="GO:0004197">
    <property type="term" value="F:cysteine-type endopeptidase activity"/>
    <property type="evidence" value="ECO:0007669"/>
    <property type="project" value="InterPro"/>
</dbReference>
<evidence type="ECO:0000256" key="1">
    <source>
        <dbReference type="ARBA" id="ARBA00009005"/>
    </source>
</evidence>
<dbReference type="InterPro" id="IPR050452">
    <property type="entry name" value="Metacaspase"/>
</dbReference>
<evidence type="ECO:0000313" key="4">
    <source>
        <dbReference type="EMBL" id="KAK6511196.1"/>
    </source>
</evidence>
<dbReference type="Pfam" id="PF00656">
    <property type="entry name" value="Peptidase_C14"/>
    <property type="match status" value="1"/>
</dbReference>
<name>A0AAV9WLV3_9PEZI</name>
<comment type="caution">
    <text evidence="4">The sequence shown here is derived from an EMBL/GenBank/DDBJ whole genome shotgun (WGS) entry which is preliminary data.</text>
</comment>
<dbReference type="PANTHER" id="PTHR48104">
    <property type="entry name" value="METACASPASE-4"/>
    <property type="match status" value="1"/>
</dbReference>
<feature type="domain" description="Peptidase C14 caspase" evidence="3">
    <location>
        <begin position="39"/>
        <end position="337"/>
    </location>
</feature>
<evidence type="ECO:0000256" key="2">
    <source>
        <dbReference type="SAM" id="MobiDB-lite"/>
    </source>
</evidence>
<reference evidence="4 5" key="1">
    <citation type="submission" date="2023-08" db="EMBL/GenBank/DDBJ databases">
        <authorList>
            <person name="Palmer J.M."/>
        </authorList>
    </citation>
    <scope>NUCLEOTIDE SEQUENCE [LARGE SCALE GENOMIC DNA]</scope>
    <source>
        <strain evidence="4 5">TWF481</strain>
    </source>
</reference>
<dbReference type="EMBL" id="JAVHJL010000001">
    <property type="protein sequence ID" value="KAK6511196.1"/>
    <property type="molecule type" value="Genomic_DNA"/>
</dbReference>
<dbReference type="AlphaFoldDB" id="A0AAV9WLV3"/>
<keyword evidence="5" id="KW-1185">Reference proteome</keyword>
<dbReference type="PANTHER" id="PTHR48104:SF30">
    <property type="entry name" value="METACASPASE-1"/>
    <property type="match status" value="1"/>
</dbReference>